<evidence type="ECO:0000313" key="2">
    <source>
        <dbReference type="EMBL" id="CAA9393760.1"/>
    </source>
</evidence>
<dbReference type="AlphaFoldDB" id="A0A6J4NRH2"/>
<feature type="non-terminal residue" evidence="2">
    <location>
        <position position="1"/>
    </location>
</feature>
<protein>
    <submittedName>
        <fullName evidence="2">Uncharacterized protein</fullName>
    </submittedName>
</protein>
<dbReference type="EMBL" id="CADCUP010000119">
    <property type="protein sequence ID" value="CAA9393760.1"/>
    <property type="molecule type" value="Genomic_DNA"/>
</dbReference>
<feature type="non-terminal residue" evidence="2">
    <location>
        <position position="55"/>
    </location>
</feature>
<sequence length="55" mass="5610">DGGLGSPDIRGSPRFVPVATGTNREAPVPSSPGTAGSTLPRLVCRVWLPRRGGAL</sequence>
<name>A0A6J4NRH2_9ACTN</name>
<evidence type="ECO:0000256" key="1">
    <source>
        <dbReference type="SAM" id="MobiDB-lite"/>
    </source>
</evidence>
<feature type="region of interest" description="Disordered" evidence="1">
    <location>
        <begin position="1"/>
        <end position="36"/>
    </location>
</feature>
<gene>
    <name evidence="2" type="ORF">AVDCRST_MAG06-1763</name>
</gene>
<accession>A0A6J4NRH2</accession>
<proteinExistence type="predicted"/>
<organism evidence="2">
    <name type="scientific">uncultured Nocardioides sp</name>
    <dbReference type="NCBI Taxonomy" id="198441"/>
    <lineage>
        <taxon>Bacteria</taxon>
        <taxon>Bacillati</taxon>
        <taxon>Actinomycetota</taxon>
        <taxon>Actinomycetes</taxon>
        <taxon>Propionibacteriales</taxon>
        <taxon>Nocardioidaceae</taxon>
        <taxon>Nocardioides</taxon>
        <taxon>environmental samples</taxon>
    </lineage>
</organism>
<reference evidence="2" key="1">
    <citation type="submission" date="2020-02" db="EMBL/GenBank/DDBJ databases">
        <authorList>
            <person name="Meier V. D."/>
        </authorList>
    </citation>
    <scope>NUCLEOTIDE SEQUENCE</scope>
    <source>
        <strain evidence="2">AVDCRST_MAG06</strain>
    </source>
</reference>